<dbReference type="Proteomes" id="UP000450917">
    <property type="component" value="Unassembled WGS sequence"/>
</dbReference>
<evidence type="ECO:0000259" key="1">
    <source>
        <dbReference type="Pfam" id="PF07833"/>
    </source>
</evidence>
<evidence type="ECO:0000313" key="3">
    <source>
        <dbReference type="Proteomes" id="UP000450917"/>
    </source>
</evidence>
<comment type="caution">
    <text evidence="2">The sequence shown here is derived from an EMBL/GenBank/DDBJ whole genome shotgun (WGS) entry which is preliminary data.</text>
</comment>
<dbReference type="SUPFAM" id="SSF55383">
    <property type="entry name" value="Copper amine oxidase, domain N"/>
    <property type="match status" value="2"/>
</dbReference>
<dbReference type="Gene3D" id="3.30.457.10">
    <property type="entry name" value="Copper amine oxidase-like, N-terminal domain"/>
    <property type="match status" value="1"/>
</dbReference>
<dbReference type="InterPro" id="IPR035986">
    <property type="entry name" value="PKD_dom_sf"/>
</dbReference>
<organism evidence="2 3">
    <name type="scientific">Paenibacillus validus</name>
    <dbReference type="NCBI Taxonomy" id="44253"/>
    <lineage>
        <taxon>Bacteria</taxon>
        <taxon>Bacillati</taxon>
        <taxon>Bacillota</taxon>
        <taxon>Bacilli</taxon>
        <taxon>Bacillales</taxon>
        <taxon>Paenibacillaceae</taxon>
        <taxon>Paenibacillus</taxon>
    </lineage>
</organism>
<dbReference type="AlphaFoldDB" id="A0A7X3CRS5"/>
<sequence>MAVYYFRMIFRPNRATLRFTKFSFDGRRHWLLKKKHVLSFTLLAALLAAQEHTASAQVSGTKLHLQLQDKQLSATVNGSAVSLETAAQIVDGSFYIPIRWAAQQLGLEMKWNEERKTAGLTTPSAYLEWDLVRQTVSVNGASTPLKETSFMDEGALLVKLSWIAPYLQVQYAFQPNPGRVDLAYIQPFDTAYRESRYSEDTQPNSRPIAIFVTDKPSYRLGEPITYIDLSYDPDAEGLPEYRWSGNKMAFFEPGTYSVSLQVRDGNGNWSEPEVQSVKVTDEPYLSKVEFPWYTQPAGTVIKDESEQWNRVLSSAPQLSAIVKRSTERKRMSSGENRVIRHTGLIGQQSVNGKARLFMHHSNGMAEKVQFAAVIHNPDQSKTRTVHITREGLLQPTLLHQANAREAAVNYMTQPALEESIEVKPGETAVLKQVTLEPGQGFAAIQDIEADGQAVIGFVAAKESETMKPYGSYSETSVVEAVYDAAADIRFDADIDRKSLPVLSKWTLDTPQTSDRGTVYAMHFYHPHQAVIAFRAKEGYVNGIVRVNGQVLALPQGGLTDQDGAFVVYRAQGWESEVHIDWLAAPGSTSPVEWIFYPLEEKK</sequence>
<dbReference type="InterPro" id="IPR036582">
    <property type="entry name" value="Mao_N_sf"/>
</dbReference>
<gene>
    <name evidence="2" type="ORF">GNP93_04845</name>
</gene>
<dbReference type="InterPro" id="IPR012854">
    <property type="entry name" value="Cu_amine_oxidase-like_N"/>
</dbReference>
<evidence type="ECO:0000313" key="2">
    <source>
        <dbReference type="EMBL" id="MUG70001.1"/>
    </source>
</evidence>
<dbReference type="SUPFAM" id="SSF49299">
    <property type="entry name" value="PKD domain"/>
    <property type="match status" value="1"/>
</dbReference>
<name>A0A7X3CRS5_9BACL</name>
<feature type="domain" description="Copper amine oxidase-like N-terminal" evidence="1">
    <location>
        <begin position="75"/>
        <end position="172"/>
    </location>
</feature>
<protein>
    <recommendedName>
        <fullName evidence="1">Copper amine oxidase-like N-terminal domain-containing protein</fullName>
    </recommendedName>
</protein>
<proteinExistence type="predicted"/>
<dbReference type="Pfam" id="PF07833">
    <property type="entry name" value="Cu_amine_oxidN1"/>
    <property type="match status" value="1"/>
</dbReference>
<accession>A0A7X3CRS5</accession>
<reference evidence="2 3" key="1">
    <citation type="submission" date="2019-11" db="EMBL/GenBank/DDBJ databases">
        <title>Draft genome sequences of five Paenibacillus species of dairy origin.</title>
        <authorList>
            <person name="Olajide A.M."/>
            <person name="Chen S."/>
            <person name="Lapointe G."/>
        </authorList>
    </citation>
    <scope>NUCLEOTIDE SEQUENCE [LARGE SCALE GENOMIC DNA]</scope>
    <source>
        <strain evidence="2 3">2CS3</strain>
    </source>
</reference>
<dbReference type="EMBL" id="WNZX01000002">
    <property type="protein sequence ID" value="MUG70001.1"/>
    <property type="molecule type" value="Genomic_DNA"/>
</dbReference>
<keyword evidence="3" id="KW-1185">Reference proteome</keyword>